<dbReference type="EMBL" id="KN835509">
    <property type="protein sequence ID" value="KIK36666.1"/>
    <property type="molecule type" value="Genomic_DNA"/>
</dbReference>
<name>A0A0D0A4V6_9AGAM</name>
<dbReference type="InParanoid" id="A0A0D0A4V6"/>
<dbReference type="OrthoDB" id="2651561at2759"/>
<protein>
    <recommendedName>
        <fullName evidence="1">NADH:flavin oxidoreductase/NADH oxidase N-terminal domain-containing protein</fullName>
    </recommendedName>
</protein>
<dbReference type="GO" id="GO:0010181">
    <property type="term" value="F:FMN binding"/>
    <property type="evidence" value="ECO:0007669"/>
    <property type="project" value="InterPro"/>
</dbReference>
<evidence type="ECO:0000313" key="2">
    <source>
        <dbReference type="EMBL" id="KIK36666.1"/>
    </source>
</evidence>
<dbReference type="STRING" id="930992.A0A0D0A4V6"/>
<dbReference type="Gene3D" id="3.20.20.70">
    <property type="entry name" value="Aldolase class I"/>
    <property type="match status" value="1"/>
</dbReference>
<feature type="domain" description="NADH:flavin oxidoreductase/NADH oxidase N-terminal" evidence="1">
    <location>
        <begin position="9"/>
        <end position="335"/>
    </location>
</feature>
<evidence type="ECO:0000259" key="1">
    <source>
        <dbReference type="Pfam" id="PF00724"/>
    </source>
</evidence>
<organism evidence="2 3">
    <name type="scientific">Suillus luteus UH-Slu-Lm8-n1</name>
    <dbReference type="NCBI Taxonomy" id="930992"/>
    <lineage>
        <taxon>Eukaryota</taxon>
        <taxon>Fungi</taxon>
        <taxon>Dikarya</taxon>
        <taxon>Basidiomycota</taxon>
        <taxon>Agaricomycotina</taxon>
        <taxon>Agaricomycetes</taxon>
        <taxon>Agaricomycetidae</taxon>
        <taxon>Boletales</taxon>
        <taxon>Suillineae</taxon>
        <taxon>Suillaceae</taxon>
        <taxon>Suillus</taxon>
    </lineage>
</organism>
<dbReference type="HOGENOM" id="CLU_012153_0_0_1"/>
<proteinExistence type="predicted"/>
<dbReference type="InterPro" id="IPR001155">
    <property type="entry name" value="OxRdtase_FMN_N"/>
</dbReference>
<sequence length="381" mass="42088">MSDSSGATLFSPILFGNINLQHRVVLAATRVRAPADNVLNRLAQAPAYYSQRASTPGTLLVSEATFISQNAGGYDNVPGIYTDAQVEGWKKVTEAVHGKGSFIFLQLWALGRAADTAVLAKENGSHHVSASSILLPGKSDVPRALTTDEIKEYVAAYTAAAKNAIRAGFDGVEIHGADGYLIDQFMQDVTNERTDEYGGSIENRARFALEITDAVVEAVGAERTGFRISPWGVFNGMGMADPKPQFSYVVEQLRKHKLAYIHVVEPVADEVSAERNSDFIRDIWQGVEGSTFISTNGHTRDSANETVDKKGGLVGFGRLFIPNPNLPFRLLKDIPRFLFSFSRDFEFCPLRRIFFVGQRSLANWARRIPFFNRLRTSCRPF</sequence>
<accession>A0A0D0A4V6</accession>
<reference evidence="3" key="2">
    <citation type="submission" date="2015-01" db="EMBL/GenBank/DDBJ databases">
        <title>Evolutionary Origins and Diversification of the Mycorrhizal Mutualists.</title>
        <authorList>
            <consortium name="DOE Joint Genome Institute"/>
            <consortium name="Mycorrhizal Genomics Consortium"/>
            <person name="Kohler A."/>
            <person name="Kuo A."/>
            <person name="Nagy L.G."/>
            <person name="Floudas D."/>
            <person name="Copeland A."/>
            <person name="Barry K.W."/>
            <person name="Cichocki N."/>
            <person name="Veneault-Fourrey C."/>
            <person name="LaButti K."/>
            <person name="Lindquist E.A."/>
            <person name="Lipzen A."/>
            <person name="Lundell T."/>
            <person name="Morin E."/>
            <person name="Murat C."/>
            <person name="Riley R."/>
            <person name="Ohm R."/>
            <person name="Sun H."/>
            <person name="Tunlid A."/>
            <person name="Henrissat B."/>
            <person name="Grigoriev I.V."/>
            <person name="Hibbett D.S."/>
            <person name="Martin F."/>
        </authorList>
    </citation>
    <scope>NUCLEOTIDE SEQUENCE [LARGE SCALE GENOMIC DNA]</scope>
    <source>
        <strain evidence="3">UH-Slu-Lm8-n1</strain>
    </source>
</reference>
<dbReference type="CDD" id="cd02933">
    <property type="entry name" value="OYE_like_FMN"/>
    <property type="match status" value="1"/>
</dbReference>
<dbReference type="InterPro" id="IPR045247">
    <property type="entry name" value="Oye-like"/>
</dbReference>
<dbReference type="PANTHER" id="PTHR22893:SF91">
    <property type="entry name" value="NADPH DEHYDROGENASE 2-RELATED"/>
    <property type="match status" value="1"/>
</dbReference>
<dbReference type="Pfam" id="PF00724">
    <property type="entry name" value="Oxidored_FMN"/>
    <property type="match status" value="1"/>
</dbReference>
<evidence type="ECO:0000313" key="3">
    <source>
        <dbReference type="Proteomes" id="UP000054485"/>
    </source>
</evidence>
<keyword evidence="3" id="KW-1185">Reference proteome</keyword>
<dbReference type="Proteomes" id="UP000054485">
    <property type="component" value="Unassembled WGS sequence"/>
</dbReference>
<dbReference type="GO" id="GO:0003959">
    <property type="term" value="F:NADPH dehydrogenase activity"/>
    <property type="evidence" value="ECO:0007669"/>
    <property type="project" value="TreeGrafter"/>
</dbReference>
<dbReference type="SUPFAM" id="SSF51395">
    <property type="entry name" value="FMN-linked oxidoreductases"/>
    <property type="match status" value="1"/>
</dbReference>
<dbReference type="FunCoup" id="A0A0D0A4V6">
    <property type="interactions" value="250"/>
</dbReference>
<gene>
    <name evidence="2" type="ORF">CY34DRAFT_811120</name>
</gene>
<dbReference type="AlphaFoldDB" id="A0A0D0A4V6"/>
<reference evidence="2 3" key="1">
    <citation type="submission" date="2014-04" db="EMBL/GenBank/DDBJ databases">
        <authorList>
            <consortium name="DOE Joint Genome Institute"/>
            <person name="Kuo A."/>
            <person name="Ruytinx J."/>
            <person name="Rineau F."/>
            <person name="Colpaert J."/>
            <person name="Kohler A."/>
            <person name="Nagy L.G."/>
            <person name="Floudas D."/>
            <person name="Copeland A."/>
            <person name="Barry K.W."/>
            <person name="Cichocki N."/>
            <person name="Veneault-Fourrey C."/>
            <person name="LaButti K."/>
            <person name="Lindquist E.A."/>
            <person name="Lipzen A."/>
            <person name="Lundell T."/>
            <person name="Morin E."/>
            <person name="Murat C."/>
            <person name="Sun H."/>
            <person name="Tunlid A."/>
            <person name="Henrissat B."/>
            <person name="Grigoriev I.V."/>
            <person name="Hibbett D.S."/>
            <person name="Martin F."/>
            <person name="Nordberg H.P."/>
            <person name="Cantor M.N."/>
            <person name="Hua S.X."/>
        </authorList>
    </citation>
    <scope>NUCLEOTIDE SEQUENCE [LARGE SCALE GENOMIC DNA]</scope>
    <source>
        <strain evidence="2 3">UH-Slu-Lm8-n1</strain>
    </source>
</reference>
<dbReference type="PANTHER" id="PTHR22893">
    <property type="entry name" value="NADH OXIDOREDUCTASE-RELATED"/>
    <property type="match status" value="1"/>
</dbReference>
<dbReference type="InterPro" id="IPR013785">
    <property type="entry name" value="Aldolase_TIM"/>
</dbReference>